<dbReference type="GO" id="GO:1901605">
    <property type="term" value="P:alpha-amino acid metabolic process"/>
    <property type="evidence" value="ECO:0007669"/>
    <property type="project" value="UniProtKB-ARBA"/>
</dbReference>
<dbReference type="InterPro" id="IPR027278">
    <property type="entry name" value="ACCD_DCysDesulf"/>
</dbReference>
<dbReference type="Proteomes" id="UP000051861">
    <property type="component" value="Unassembled WGS sequence"/>
</dbReference>
<reference evidence="5 6" key="1">
    <citation type="journal article" date="2015" name="Microbiome">
        <title>Genomic resolution of linkages in carbon, nitrogen, and sulfur cycling among widespread estuary sediment bacteria.</title>
        <authorList>
            <person name="Baker B.J."/>
            <person name="Lazar C.S."/>
            <person name="Teske A.P."/>
            <person name="Dick G.J."/>
        </authorList>
    </citation>
    <scope>NUCLEOTIDE SEQUENCE [LARGE SCALE GENOMIC DNA]</scope>
    <source>
        <strain evidence="5">DG_54_3</strain>
    </source>
</reference>
<evidence type="ECO:0000313" key="5">
    <source>
        <dbReference type="EMBL" id="KPJ65409.1"/>
    </source>
</evidence>
<dbReference type="EMBL" id="LIZX01000118">
    <property type="protein sequence ID" value="KPJ65409.1"/>
    <property type="molecule type" value="Genomic_DNA"/>
</dbReference>
<gene>
    <name evidence="5" type="ORF">AMJ44_10220</name>
</gene>
<dbReference type="GO" id="GO:0019148">
    <property type="term" value="F:D-cysteine desulfhydrase activity"/>
    <property type="evidence" value="ECO:0007669"/>
    <property type="project" value="TreeGrafter"/>
</dbReference>
<name>A0A0S7XSF6_UNCSA</name>
<dbReference type="AlphaFoldDB" id="A0A0S7XSF6"/>
<evidence type="ECO:0000259" key="4">
    <source>
        <dbReference type="Pfam" id="PF00291"/>
    </source>
</evidence>
<feature type="domain" description="Tryptophan synthase beta chain-like PALP" evidence="4">
    <location>
        <begin position="11"/>
        <end position="93"/>
    </location>
</feature>
<dbReference type="InterPro" id="IPR036052">
    <property type="entry name" value="TrpB-like_PALP_sf"/>
</dbReference>
<dbReference type="PANTHER" id="PTHR43780">
    <property type="entry name" value="1-AMINOCYCLOPROPANE-1-CARBOXYLATE DEAMINASE-RELATED"/>
    <property type="match status" value="1"/>
</dbReference>
<feature type="non-terminal residue" evidence="5">
    <location>
        <position position="94"/>
    </location>
</feature>
<dbReference type="Pfam" id="PF00291">
    <property type="entry name" value="PALP"/>
    <property type="match status" value="1"/>
</dbReference>
<evidence type="ECO:0000313" key="6">
    <source>
        <dbReference type="Proteomes" id="UP000051861"/>
    </source>
</evidence>
<dbReference type="SUPFAM" id="SSF53686">
    <property type="entry name" value="Tryptophan synthase beta subunit-like PLP-dependent enzymes"/>
    <property type="match status" value="1"/>
</dbReference>
<protein>
    <submittedName>
        <fullName evidence="5">Cysteine desulfhydrase</fullName>
    </submittedName>
</protein>
<comment type="cofactor">
    <cofactor evidence="1">
        <name>pyridoxal 5'-phosphate</name>
        <dbReference type="ChEBI" id="CHEBI:597326"/>
    </cofactor>
</comment>
<dbReference type="InterPro" id="IPR001926">
    <property type="entry name" value="TrpB-like_PALP"/>
</dbReference>
<evidence type="ECO:0000256" key="3">
    <source>
        <dbReference type="ARBA" id="ARBA00022898"/>
    </source>
</evidence>
<dbReference type="Gene3D" id="3.40.50.1100">
    <property type="match status" value="1"/>
</dbReference>
<comment type="caution">
    <text evidence="5">The sequence shown here is derived from an EMBL/GenBank/DDBJ whole genome shotgun (WGS) entry which is preliminary data.</text>
</comment>
<evidence type="ECO:0000256" key="2">
    <source>
        <dbReference type="ARBA" id="ARBA00008639"/>
    </source>
</evidence>
<proteinExistence type="inferred from homology"/>
<evidence type="ECO:0000256" key="1">
    <source>
        <dbReference type="ARBA" id="ARBA00001933"/>
    </source>
</evidence>
<accession>A0A0S7XSF6</accession>
<dbReference type="PANTHER" id="PTHR43780:SF2">
    <property type="entry name" value="1-AMINOCYCLOPROPANE-1-CARBOXYLATE DEAMINASE-RELATED"/>
    <property type="match status" value="1"/>
</dbReference>
<sequence length="94" mass="10692">MIKRFPKSLDLAMKPTPIERLRNFPQLPQGFEIFIKRDDLTGFSLSGNKIRKLEFIFHDVLKKNADTLITCGGFQSNHARATAILGTRFGLRSV</sequence>
<keyword evidence="3" id="KW-0663">Pyridoxal phosphate</keyword>
<comment type="similarity">
    <text evidence="2">Belongs to the ACC deaminase/D-cysteine desulfhydrase family.</text>
</comment>
<organism evidence="5 6">
    <name type="scientific">candidate division WOR-1 bacterium DG_54_3</name>
    <dbReference type="NCBI Taxonomy" id="1703775"/>
    <lineage>
        <taxon>Bacteria</taxon>
        <taxon>Bacillati</taxon>
        <taxon>Saganbacteria</taxon>
    </lineage>
</organism>